<dbReference type="Pfam" id="PF00107">
    <property type="entry name" value="ADH_zinc_N"/>
    <property type="match status" value="1"/>
</dbReference>
<comment type="similarity">
    <text evidence="2 6">Belongs to the zinc-containing alcohol dehydrogenase family.</text>
</comment>
<dbReference type="GO" id="GO:0008270">
    <property type="term" value="F:zinc ion binding"/>
    <property type="evidence" value="ECO:0007669"/>
    <property type="project" value="InterPro"/>
</dbReference>
<dbReference type="Gene3D" id="3.90.180.10">
    <property type="entry name" value="Medium-chain alcohol dehydrogenases, catalytic domain"/>
    <property type="match status" value="1"/>
</dbReference>
<dbReference type="SUPFAM" id="SSF51735">
    <property type="entry name" value="NAD(P)-binding Rossmann-fold domains"/>
    <property type="match status" value="1"/>
</dbReference>
<dbReference type="InterPro" id="IPR036291">
    <property type="entry name" value="NAD(P)-bd_dom_sf"/>
</dbReference>
<evidence type="ECO:0000256" key="2">
    <source>
        <dbReference type="ARBA" id="ARBA00008072"/>
    </source>
</evidence>
<dbReference type="InterPro" id="IPR002328">
    <property type="entry name" value="ADH_Zn_CS"/>
</dbReference>
<dbReference type="InterPro" id="IPR013154">
    <property type="entry name" value="ADH-like_N"/>
</dbReference>
<dbReference type="Pfam" id="PF08240">
    <property type="entry name" value="ADH_N"/>
    <property type="match status" value="1"/>
</dbReference>
<evidence type="ECO:0000259" key="7">
    <source>
        <dbReference type="SMART" id="SM00829"/>
    </source>
</evidence>
<dbReference type="InterPro" id="IPR013149">
    <property type="entry name" value="ADH-like_C"/>
</dbReference>
<keyword evidence="5" id="KW-0560">Oxidoreductase</keyword>
<dbReference type="InterPro" id="IPR011032">
    <property type="entry name" value="GroES-like_sf"/>
</dbReference>
<evidence type="ECO:0000313" key="9">
    <source>
        <dbReference type="Proteomes" id="UP000782610"/>
    </source>
</evidence>
<comment type="cofactor">
    <cofactor evidence="1 6">
        <name>Zn(2+)</name>
        <dbReference type="ChEBI" id="CHEBI:29105"/>
    </cofactor>
</comment>
<dbReference type="PROSITE" id="PS00059">
    <property type="entry name" value="ADH_ZINC"/>
    <property type="match status" value="1"/>
</dbReference>
<evidence type="ECO:0000313" key="8">
    <source>
        <dbReference type="EMBL" id="MBI4924096.1"/>
    </source>
</evidence>
<dbReference type="InterPro" id="IPR020843">
    <property type="entry name" value="ER"/>
</dbReference>
<keyword evidence="3 6" id="KW-0479">Metal-binding</keyword>
<dbReference type="PANTHER" id="PTHR43161">
    <property type="entry name" value="SORBITOL DEHYDROGENASE"/>
    <property type="match status" value="1"/>
</dbReference>
<dbReference type="Gene3D" id="3.40.50.720">
    <property type="entry name" value="NAD(P)-binding Rossmann-like Domain"/>
    <property type="match status" value="1"/>
</dbReference>
<dbReference type="Proteomes" id="UP000782610">
    <property type="component" value="Unassembled WGS sequence"/>
</dbReference>
<feature type="domain" description="Enoyl reductase (ER)" evidence="7">
    <location>
        <begin position="13"/>
        <end position="345"/>
    </location>
</feature>
<comment type="caution">
    <text evidence="8">The sequence shown here is derived from an EMBL/GenBank/DDBJ whole genome shotgun (WGS) entry which is preliminary data.</text>
</comment>
<keyword evidence="4 6" id="KW-0862">Zinc</keyword>
<evidence type="ECO:0000256" key="4">
    <source>
        <dbReference type="ARBA" id="ARBA00022833"/>
    </source>
</evidence>
<dbReference type="EMBL" id="JACRAF010000068">
    <property type="protein sequence ID" value="MBI4924096.1"/>
    <property type="molecule type" value="Genomic_DNA"/>
</dbReference>
<sequence length="351" mass="36642">MTAGQQTLVCRLEAIHDLRIETQPVAEPGPGEVLVRMARGGICGSDLHYFHNGGFGAVRLRQPMILGHEISGYVEAVGPGVEGLRPGLLVAVNPSHPCGHCAACLGGEHQHCTDMRFLGSAARMPHIQGAFRERMVVGAAQCLVMPGDVTPAEAACAEPLAVCLHALAQAGSVAGKRVLVTGSGPIGVLAVAAARLDGAVEILATDVEDAALAVAARMGATRTLNVGQGSAGDASAERGRFDVAFECSGRQSALAFALDSLRPRGTLVQIGLSTEVTLPLSVLVTREIALKGTFRFNTEFDRAGQLIASRQIDVRPMITAAYPLADAVEAFRAASDRSRSCKVQLELTDHG</sequence>
<dbReference type="AlphaFoldDB" id="A0A933P0K9"/>
<dbReference type="CDD" id="cd08232">
    <property type="entry name" value="idonate-5-DH"/>
    <property type="match status" value="1"/>
</dbReference>
<accession>A0A933P0K9</accession>
<evidence type="ECO:0000256" key="3">
    <source>
        <dbReference type="ARBA" id="ARBA00022723"/>
    </source>
</evidence>
<name>A0A933P0K9_9HYPH</name>
<reference evidence="8" key="1">
    <citation type="submission" date="2020-07" db="EMBL/GenBank/DDBJ databases">
        <title>Huge and variable diversity of episymbiotic CPR bacteria and DPANN archaea in groundwater ecosystems.</title>
        <authorList>
            <person name="He C.Y."/>
            <person name="Keren R."/>
            <person name="Whittaker M."/>
            <person name="Farag I.F."/>
            <person name="Doudna J."/>
            <person name="Cate J.H.D."/>
            <person name="Banfield J.F."/>
        </authorList>
    </citation>
    <scope>NUCLEOTIDE SEQUENCE</scope>
    <source>
        <strain evidence="8">NC_groundwater_1586_Pr3_B-0.1um_66_15</strain>
    </source>
</reference>
<protein>
    <submittedName>
        <fullName evidence="8">L-idonate 5-dehydrogenase</fullName>
    </submittedName>
</protein>
<proteinExistence type="inferred from homology"/>
<evidence type="ECO:0000256" key="5">
    <source>
        <dbReference type="ARBA" id="ARBA00023002"/>
    </source>
</evidence>
<dbReference type="GO" id="GO:0016616">
    <property type="term" value="F:oxidoreductase activity, acting on the CH-OH group of donors, NAD or NADP as acceptor"/>
    <property type="evidence" value="ECO:0007669"/>
    <property type="project" value="UniProtKB-ARBA"/>
</dbReference>
<organism evidence="8 9">
    <name type="scientific">Devosia nanyangense</name>
    <dbReference type="NCBI Taxonomy" id="1228055"/>
    <lineage>
        <taxon>Bacteria</taxon>
        <taxon>Pseudomonadati</taxon>
        <taxon>Pseudomonadota</taxon>
        <taxon>Alphaproteobacteria</taxon>
        <taxon>Hyphomicrobiales</taxon>
        <taxon>Devosiaceae</taxon>
        <taxon>Devosia</taxon>
    </lineage>
</organism>
<evidence type="ECO:0000256" key="6">
    <source>
        <dbReference type="RuleBase" id="RU361277"/>
    </source>
</evidence>
<dbReference type="PANTHER" id="PTHR43161:SF9">
    <property type="entry name" value="SORBITOL DEHYDROGENASE"/>
    <property type="match status" value="1"/>
</dbReference>
<dbReference type="SMART" id="SM00829">
    <property type="entry name" value="PKS_ER"/>
    <property type="match status" value="1"/>
</dbReference>
<gene>
    <name evidence="8" type="ORF">HY834_20365</name>
</gene>
<evidence type="ECO:0000256" key="1">
    <source>
        <dbReference type="ARBA" id="ARBA00001947"/>
    </source>
</evidence>
<dbReference type="SUPFAM" id="SSF50129">
    <property type="entry name" value="GroES-like"/>
    <property type="match status" value="1"/>
</dbReference>